<keyword evidence="4" id="KW-0472">Membrane</keyword>
<evidence type="ECO:0000259" key="5">
    <source>
        <dbReference type="SMART" id="SM00387"/>
    </source>
</evidence>
<keyword evidence="3" id="KW-0902">Two-component regulatory system</keyword>
<protein>
    <submittedName>
        <fullName evidence="6">Integral membrane sensor signal transduction histidine kinase</fullName>
    </submittedName>
</protein>
<dbReference type="GO" id="GO:0000155">
    <property type="term" value="F:phosphorelay sensor kinase activity"/>
    <property type="evidence" value="ECO:0007669"/>
    <property type="project" value="InterPro"/>
</dbReference>
<dbReference type="AlphaFoldDB" id="B9XAI4"/>
<comment type="caution">
    <text evidence="6">The sequence shown here is derived from an EMBL/GenBank/DDBJ whole genome shotgun (WGS) entry which is preliminary data.</text>
</comment>
<dbReference type="GO" id="GO:0046983">
    <property type="term" value="F:protein dimerization activity"/>
    <property type="evidence" value="ECO:0007669"/>
    <property type="project" value="InterPro"/>
</dbReference>
<evidence type="ECO:0000256" key="3">
    <source>
        <dbReference type="ARBA" id="ARBA00023012"/>
    </source>
</evidence>
<organism evidence="6 7">
    <name type="scientific">Pedosphaera parvula (strain Ellin514)</name>
    <dbReference type="NCBI Taxonomy" id="320771"/>
    <lineage>
        <taxon>Bacteria</taxon>
        <taxon>Pseudomonadati</taxon>
        <taxon>Verrucomicrobiota</taxon>
        <taxon>Pedosphaerae</taxon>
        <taxon>Pedosphaerales</taxon>
        <taxon>Pedosphaeraceae</taxon>
        <taxon>Pedosphaera</taxon>
    </lineage>
</organism>
<evidence type="ECO:0000313" key="6">
    <source>
        <dbReference type="EMBL" id="EEF63019.1"/>
    </source>
</evidence>
<proteinExistence type="predicted"/>
<keyword evidence="1" id="KW-0808">Transferase</keyword>
<dbReference type="Pfam" id="PF07730">
    <property type="entry name" value="HisKA_3"/>
    <property type="match status" value="1"/>
</dbReference>
<dbReference type="Proteomes" id="UP000003688">
    <property type="component" value="Unassembled WGS sequence"/>
</dbReference>
<gene>
    <name evidence="6" type="ORF">Cflav_PD5654</name>
</gene>
<dbReference type="OrthoDB" id="176590at2"/>
<keyword evidence="2 6" id="KW-0418">Kinase</keyword>
<dbReference type="Pfam" id="PF02518">
    <property type="entry name" value="HATPase_c"/>
    <property type="match status" value="1"/>
</dbReference>
<dbReference type="RefSeq" id="WP_007412832.1">
    <property type="nucleotide sequence ID" value="NZ_ABOX02000002.1"/>
</dbReference>
<sequence length="501" mass="55821" precursor="true">MDKHVRSSQLHFITLLWLILLVTGSNEAFGTVLWSHPDEILVCNNEKGEDILRRAIKPQTANSSGTLYFRVLVNPISDTAGKLIGEFEAGFMLVANGVEHLGIGNAHGAMAYSALNVPSAPKGFQDLNSRVPQPPFAYEYMRGGIPRYIVIRVEYIPGQDARVTAWLDPDLSIGATEFNQPTNIVVNFEANANFDQIRLIHRGYGGGWRFSQMVVASSFEDLLIPRFWQRKWFLAAIVGALGLTMAGSVHYFERSRAKQKIYLLEHERAVISERARIARDIHDEVGAELAQIGLLSDIGAEVRPEQAVDRFLQIGKRARHLVGVMDEIVWAVNPKNDNLRQLADYLCQMAEDCFSEGTTRLQQEVPRQLPEFPVSAEVRHDLTLAVKEALANVLRHSGATEATLRLDWNKPHLVICVEDNGRGFDTSVPSLGNGLGNQQLRLKRIGGKVELVTTPGKGTKVVFSIKLEEPDKTSPSFASWPSQDKLVKIGNYESDDSRCDR</sequence>
<dbReference type="InterPro" id="IPR011712">
    <property type="entry name" value="Sig_transdc_His_kin_sub3_dim/P"/>
</dbReference>
<name>B9XAI4_PEDPL</name>
<evidence type="ECO:0000256" key="4">
    <source>
        <dbReference type="SAM" id="Phobius"/>
    </source>
</evidence>
<dbReference type="EMBL" id="ABOX02000002">
    <property type="protein sequence ID" value="EEF63019.1"/>
    <property type="molecule type" value="Genomic_DNA"/>
</dbReference>
<evidence type="ECO:0000313" key="7">
    <source>
        <dbReference type="Proteomes" id="UP000003688"/>
    </source>
</evidence>
<dbReference type="GO" id="GO:0016020">
    <property type="term" value="C:membrane"/>
    <property type="evidence" value="ECO:0007669"/>
    <property type="project" value="InterPro"/>
</dbReference>
<reference evidence="6 7" key="1">
    <citation type="journal article" date="2011" name="J. Bacteriol.">
        <title>Genome sequence of 'Pedosphaera parvula' Ellin514, an aerobic Verrucomicrobial isolate from pasture soil.</title>
        <authorList>
            <person name="Kant R."/>
            <person name="van Passel M.W."/>
            <person name="Sangwan P."/>
            <person name="Palva A."/>
            <person name="Lucas S."/>
            <person name="Copeland A."/>
            <person name="Lapidus A."/>
            <person name="Glavina Del Rio T."/>
            <person name="Dalin E."/>
            <person name="Tice H."/>
            <person name="Bruce D."/>
            <person name="Goodwin L."/>
            <person name="Pitluck S."/>
            <person name="Chertkov O."/>
            <person name="Larimer F.W."/>
            <person name="Land M.L."/>
            <person name="Hauser L."/>
            <person name="Brettin T.S."/>
            <person name="Detter J.C."/>
            <person name="Han S."/>
            <person name="de Vos W.M."/>
            <person name="Janssen P.H."/>
            <person name="Smidt H."/>
        </authorList>
    </citation>
    <scope>NUCLEOTIDE SEQUENCE [LARGE SCALE GENOMIC DNA]</scope>
    <source>
        <strain evidence="6 7">Ellin514</strain>
    </source>
</reference>
<dbReference type="Gene3D" id="1.20.5.1930">
    <property type="match status" value="1"/>
</dbReference>
<evidence type="ECO:0000256" key="2">
    <source>
        <dbReference type="ARBA" id="ARBA00022777"/>
    </source>
</evidence>
<keyword evidence="4" id="KW-1133">Transmembrane helix</keyword>
<evidence type="ECO:0000256" key="1">
    <source>
        <dbReference type="ARBA" id="ARBA00022679"/>
    </source>
</evidence>
<dbReference type="InterPro" id="IPR036890">
    <property type="entry name" value="HATPase_C_sf"/>
</dbReference>
<dbReference type="InterPro" id="IPR003594">
    <property type="entry name" value="HATPase_dom"/>
</dbReference>
<feature type="transmembrane region" description="Helical" evidence="4">
    <location>
        <begin position="232"/>
        <end position="252"/>
    </location>
</feature>
<dbReference type="PANTHER" id="PTHR24421">
    <property type="entry name" value="NITRATE/NITRITE SENSOR PROTEIN NARX-RELATED"/>
    <property type="match status" value="1"/>
</dbReference>
<keyword evidence="4" id="KW-0812">Transmembrane</keyword>
<feature type="domain" description="Histidine kinase/HSP90-like ATPase" evidence="5">
    <location>
        <begin position="377"/>
        <end position="469"/>
    </location>
</feature>
<dbReference type="STRING" id="320771.Cflav_PD5654"/>
<accession>B9XAI4</accession>
<dbReference type="CDD" id="cd16917">
    <property type="entry name" value="HATPase_UhpB-NarQ-NarX-like"/>
    <property type="match status" value="1"/>
</dbReference>
<dbReference type="InterPro" id="IPR050482">
    <property type="entry name" value="Sensor_HK_TwoCompSys"/>
</dbReference>
<dbReference type="SMART" id="SM00387">
    <property type="entry name" value="HATPase_c"/>
    <property type="match status" value="1"/>
</dbReference>
<dbReference type="SUPFAM" id="SSF55874">
    <property type="entry name" value="ATPase domain of HSP90 chaperone/DNA topoisomerase II/histidine kinase"/>
    <property type="match status" value="1"/>
</dbReference>
<dbReference type="Gene3D" id="3.30.565.10">
    <property type="entry name" value="Histidine kinase-like ATPase, C-terminal domain"/>
    <property type="match status" value="1"/>
</dbReference>
<keyword evidence="7" id="KW-1185">Reference proteome</keyword>